<feature type="compositionally biased region" description="Basic and acidic residues" evidence="1">
    <location>
        <begin position="198"/>
        <end position="213"/>
    </location>
</feature>
<dbReference type="RefSeq" id="WP_088076926.1">
    <property type="nucleotide sequence ID" value="NZ_JAHQCR010000090.1"/>
</dbReference>
<dbReference type="Gene3D" id="3.60.40.10">
    <property type="entry name" value="PPM-type phosphatase domain"/>
    <property type="match status" value="2"/>
</dbReference>
<dbReference type="Proteomes" id="UP000790580">
    <property type="component" value="Unassembled WGS sequence"/>
</dbReference>
<gene>
    <name evidence="3" type="ORF">KS407_22815</name>
</gene>
<dbReference type="InterPro" id="IPR036457">
    <property type="entry name" value="PPM-type-like_dom_sf"/>
</dbReference>
<dbReference type="SMART" id="SM00331">
    <property type="entry name" value="PP2C_SIG"/>
    <property type="match status" value="1"/>
</dbReference>
<dbReference type="PROSITE" id="PS51746">
    <property type="entry name" value="PPM_2"/>
    <property type="match status" value="1"/>
</dbReference>
<keyword evidence="4" id="KW-1185">Reference proteome</keyword>
<feature type="compositionally biased region" description="Low complexity" evidence="1">
    <location>
        <begin position="168"/>
        <end position="177"/>
    </location>
</feature>
<feature type="region of interest" description="Disordered" evidence="1">
    <location>
        <begin position="379"/>
        <end position="429"/>
    </location>
</feature>
<feature type="compositionally biased region" description="Basic and acidic residues" evidence="1">
    <location>
        <begin position="146"/>
        <end position="160"/>
    </location>
</feature>
<dbReference type="CDD" id="cd00143">
    <property type="entry name" value="PP2Cc"/>
    <property type="match status" value="1"/>
</dbReference>
<evidence type="ECO:0000259" key="2">
    <source>
        <dbReference type="PROSITE" id="PS51746"/>
    </source>
</evidence>
<protein>
    <submittedName>
        <fullName evidence="3">Protein phosphatase 2C domain-containing protein</fullName>
    </submittedName>
</protein>
<dbReference type="InterPro" id="IPR001932">
    <property type="entry name" value="PPM-type_phosphatase-like_dom"/>
</dbReference>
<feature type="region of interest" description="Disordered" evidence="1">
    <location>
        <begin position="143"/>
        <end position="224"/>
    </location>
</feature>
<feature type="compositionally biased region" description="Low complexity" evidence="1">
    <location>
        <begin position="415"/>
        <end position="429"/>
    </location>
</feature>
<evidence type="ECO:0000256" key="1">
    <source>
        <dbReference type="SAM" id="MobiDB-lite"/>
    </source>
</evidence>
<feature type="compositionally biased region" description="Basic and acidic residues" evidence="1">
    <location>
        <begin position="405"/>
        <end position="414"/>
    </location>
</feature>
<comment type="caution">
    <text evidence="3">The sequence shown here is derived from an EMBL/GenBank/DDBJ whole genome shotgun (WGS) entry which is preliminary data.</text>
</comment>
<dbReference type="EMBL" id="JAHQCR010000090">
    <property type="protein sequence ID" value="MBU9724260.1"/>
    <property type="molecule type" value="Genomic_DNA"/>
</dbReference>
<dbReference type="Pfam" id="PF13672">
    <property type="entry name" value="PP2C_2"/>
    <property type="match status" value="1"/>
</dbReference>
<dbReference type="SUPFAM" id="SSF81606">
    <property type="entry name" value="PP2C-like"/>
    <property type="match status" value="1"/>
</dbReference>
<evidence type="ECO:0000313" key="4">
    <source>
        <dbReference type="Proteomes" id="UP000790580"/>
    </source>
</evidence>
<reference evidence="3 4" key="1">
    <citation type="submission" date="2021-06" db="EMBL/GenBank/DDBJ databases">
        <title>Bacillus sp. RD4P76, an endophyte from a halophyte.</title>
        <authorList>
            <person name="Sun J.-Q."/>
        </authorList>
    </citation>
    <scope>NUCLEOTIDE SEQUENCE [LARGE SCALE GENOMIC DNA]</scope>
    <source>
        <strain evidence="3 4">JCM 17098</strain>
    </source>
</reference>
<evidence type="ECO:0000313" key="3">
    <source>
        <dbReference type="EMBL" id="MBU9724260.1"/>
    </source>
</evidence>
<feature type="domain" description="PPM-type phosphatase" evidence="2">
    <location>
        <begin position="9"/>
        <end position="373"/>
    </location>
</feature>
<sequence length="429" mass="47317">MTQSNPLFHFGLTTHCGTVKTNNEDNAFLKMDHDHHGNDIAIMLVADGMGGYHAGDLASQFVVDSVNNWWEGRRDTIFHEIDPLQSISQEISAMLEKINDTLIEESRGGRKTGTTISLLVLYKQHYVVCHVGDSRIYQLTNTASSSKDEGKAGAVQHHDETEDLLAPTEAASTVETGETVETEDTGGTFDRAGTAGHESIETARHAGRADSSHMGRPSSEVAESLKASNHYEAADTFETADLFQDTETMPFGKIELLQLTEDHSWVQKQVKLGLLQPEEAENHPKRNILLQCLGVGNGIVPYIRRGFYDTSDLFLLCSDGFHNMFSKEELGDLIFSLVDTYGDKDLQVLSDYLVKLANDRGAYDNVTVGLIQPALASEDREADGYDDGEVDWNRGGDAGGNESRNGNRDEDRKGNSSSFKSIFSNIFKR</sequence>
<dbReference type="SMART" id="SM00332">
    <property type="entry name" value="PP2Cc"/>
    <property type="match status" value="1"/>
</dbReference>
<organism evidence="3 4">
    <name type="scientific">Evansella alkalicola</name>
    <dbReference type="NCBI Taxonomy" id="745819"/>
    <lineage>
        <taxon>Bacteria</taxon>
        <taxon>Bacillati</taxon>
        <taxon>Bacillota</taxon>
        <taxon>Bacilli</taxon>
        <taxon>Bacillales</taxon>
        <taxon>Bacillaceae</taxon>
        <taxon>Evansella</taxon>
    </lineage>
</organism>
<proteinExistence type="predicted"/>
<name>A0ABS6K2J9_9BACI</name>
<accession>A0ABS6K2J9</accession>